<evidence type="ECO:0000256" key="9">
    <source>
        <dbReference type="ARBA" id="ARBA00023224"/>
    </source>
</evidence>
<dbReference type="Proteomes" id="UP000504615">
    <property type="component" value="Unplaced"/>
</dbReference>
<sequence>MTACLFVLKPVMLTVMVDDTINVTKSSISFASKLPYRVEYGQKFNQYIYPITVHCYGAVIAHMFTVIMVDGFYCTLIQHACGMFSIIGYVLENIGKNAGVTFDSKPDKRKDDNYNRVLQCLRKHLHVIEFAEQIESLYTKIFLVNLNMNMIGGSIAGIQVLMNLDKTANDVIGPITIYVAQLIHMFLHFWQAQFLLDYSVLPYDSICRANWYYTSSRCRKLLLLIMNRTNSPCRITAGKLMIMSIESFATVSLKLLYSDCLRIIHFPKKIFLFLKGCENFSVLSHHVSILPAIVRRIYAFTQK</sequence>
<dbReference type="GO" id="GO:0005886">
    <property type="term" value="C:plasma membrane"/>
    <property type="evidence" value="ECO:0007669"/>
    <property type="project" value="UniProtKB-SubCell"/>
</dbReference>
<accession>A0A8N1S7P3</accession>
<keyword evidence="10" id="KW-1185">Reference proteome</keyword>
<evidence type="ECO:0000256" key="7">
    <source>
        <dbReference type="ARBA" id="ARBA00023136"/>
    </source>
</evidence>
<dbReference type="GeneID" id="105427500"/>
<evidence type="ECO:0000256" key="3">
    <source>
        <dbReference type="ARBA" id="ARBA00022606"/>
    </source>
</evidence>
<comment type="subcellular location">
    <subcellularLocation>
        <location evidence="1">Cell membrane</location>
        <topology evidence="1">Multi-pass membrane protein</topology>
    </subcellularLocation>
</comment>
<evidence type="ECO:0000313" key="11">
    <source>
        <dbReference type="RefSeq" id="XP_025074132.1"/>
    </source>
</evidence>
<protein>
    <submittedName>
        <fullName evidence="11">Odorant receptor 13a-like</fullName>
    </submittedName>
</protein>
<keyword evidence="7" id="KW-0472">Membrane</keyword>
<evidence type="ECO:0000313" key="10">
    <source>
        <dbReference type="Proteomes" id="UP000504615"/>
    </source>
</evidence>
<dbReference type="OrthoDB" id="6614360at2759"/>
<keyword evidence="4" id="KW-0812">Transmembrane</keyword>
<dbReference type="GO" id="GO:0004984">
    <property type="term" value="F:olfactory receptor activity"/>
    <property type="evidence" value="ECO:0007669"/>
    <property type="project" value="InterPro"/>
</dbReference>
<dbReference type="AlphaFoldDB" id="A0A8N1S7P3"/>
<organism evidence="10 11">
    <name type="scientific">Pogonomyrmex barbatus</name>
    <name type="common">red harvester ant</name>
    <dbReference type="NCBI Taxonomy" id="144034"/>
    <lineage>
        <taxon>Eukaryota</taxon>
        <taxon>Metazoa</taxon>
        <taxon>Ecdysozoa</taxon>
        <taxon>Arthropoda</taxon>
        <taxon>Hexapoda</taxon>
        <taxon>Insecta</taxon>
        <taxon>Pterygota</taxon>
        <taxon>Neoptera</taxon>
        <taxon>Endopterygota</taxon>
        <taxon>Hymenoptera</taxon>
        <taxon>Apocrita</taxon>
        <taxon>Aculeata</taxon>
        <taxon>Formicoidea</taxon>
        <taxon>Formicidae</taxon>
        <taxon>Myrmicinae</taxon>
        <taxon>Pogonomyrmex</taxon>
    </lineage>
</organism>
<name>A0A8N1S7P3_9HYME</name>
<keyword evidence="6" id="KW-1133">Transmembrane helix</keyword>
<dbReference type="Pfam" id="PF02949">
    <property type="entry name" value="7tm_6"/>
    <property type="match status" value="1"/>
</dbReference>
<evidence type="ECO:0000256" key="2">
    <source>
        <dbReference type="ARBA" id="ARBA00022475"/>
    </source>
</evidence>
<gene>
    <name evidence="11" type="primary">LOC105427500</name>
</gene>
<dbReference type="RefSeq" id="XP_025074132.1">
    <property type="nucleotide sequence ID" value="XM_025218347.1"/>
</dbReference>
<evidence type="ECO:0000256" key="6">
    <source>
        <dbReference type="ARBA" id="ARBA00022989"/>
    </source>
</evidence>
<keyword evidence="5" id="KW-0552">Olfaction</keyword>
<dbReference type="GO" id="GO:0007165">
    <property type="term" value="P:signal transduction"/>
    <property type="evidence" value="ECO:0007669"/>
    <property type="project" value="UniProtKB-KW"/>
</dbReference>
<dbReference type="GO" id="GO:0005549">
    <property type="term" value="F:odorant binding"/>
    <property type="evidence" value="ECO:0007669"/>
    <property type="project" value="InterPro"/>
</dbReference>
<dbReference type="PANTHER" id="PTHR21137:SF35">
    <property type="entry name" value="ODORANT RECEPTOR 19A-RELATED"/>
    <property type="match status" value="1"/>
</dbReference>
<keyword evidence="8" id="KW-0675">Receptor</keyword>
<reference evidence="11" key="1">
    <citation type="submission" date="2025-08" db="UniProtKB">
        <authorList>
            <consortium name="RefSeq"/>
        </authorList>
    </citation>
    <scope>IDENTIFICATION</scope>
</reference>
<dbReference type="InterPro" id="IPR004117">
    <property type="entry name" value="7tm6_olfct_rcpt"/>
</dbReference>
<dbReference type="PANTHER" id="PTHR21137">
    <property type="entry name" value="ODORANT RECEPTOR"/>
    <property type="match status" value="1"/>
</dbReference>
<evidence type="ECO:0000256" key="1">
    <source>
        <dbReference type="ARBA" id="ARBA00004651"/>
    </source>
</evidence>
<evidence type="ECO:0000256" key="5">
    <source>
        <dbReference type="ARBA" id="ARBA00022725"/>
    </source>
</evidence>
<keyword evidence="3" id="KW-0716">Sensory transduction</keyword>
<keyword evidence="9" id="KW-0807">Transducer</keyword>
<proteinExistence type="predicted"/>
<evidence type="ECO:0000256" key="8">
    <source>
        <dbReference type="ARBA" id="ARBA00023170"/>
    </source>
</evidence>
<evidence type="ECO:0000256" key="4">
    <source>
        <dbReference type="ARBA" id="ARBA00022692"/>
    </source>
</evidence>
<keyword evidence="2" id="KW-1003">Cell membrane</keyword>